<sequence length="208" mass="21492">MAPDERIRRALLAGLTVTALAAGAGWWRAAAPALGRAGPHPTPSSDAFLEPGFRVDPSGSPVRLRVVMDAQTGRVLDEVVLSGPEADPDAPVVIHEEPGGVARRREVSYQVWRERSRLMPDGAPVIRRANASDGNQFLLTISCSGAGAGAVAVGLTGSSDDGTERVLSCGGPTAASVSVVAASGGPLLVRFIALRDRVDLDARLEALG</sequence>
<evidence type="ECO:0000313" key="2">
    <source>
        <dbReference type="Proteomes" id="UP001550348"/>
    </source>
</evidence>
<keyword evidence="2" id="KW-1185">Reference proteome</keyword>
<evidence type="ECO:0000313" key="1">
    <source>
        <dbReference type="EMBL" id="MEU0151120.1"/>
    </source>
</evidence>
<dbReference type="EMBL" id="JBEXRX010000006">
    <property type="protein sequence ID" value="MEU0151120.1"/>
    <property type="molecule type" value="Genomic_DNA"/>
</dbReference>
<proteinExistence type="predicted"/>
<reference evidence="1 2" key="1">
    <citation type="submission" date="2024-06" db="EMBL/GenBank/DDBJ databases">
        <title>The Natural Products Discovery Center: Release of the First 8490 Sequenced Strains for Exploring Actinobacteria Biosynthetic Diversity.</title>
        <authorList>
            <person name="Kalkreuter E."/>
            <person name="Kautsar S.A."/>
            <person name="Yang D."/>
            <person name="Bader C.D."/>
            <person name="Teijaro C.N."/>
            <person name="Fluegel L."/>
            <person name="Davis C.M."/>
            <person name="Simpson J.R."/>
            <person name="Lauterbach L."/>
            <person name="Steele A.D."/>
            <person name="Gui C."/>
            <person name="Meng S."/>
            <person name="Li G."/>
            <person name="Viehrig K."/>
            <person name="Ye F."/>
            <person name="Su P."/>
            <person name="Kiefer A.F."/>
            <person name="Nichols A."/>
            <person name="Cepeda A.J."/>
            <person name="Yan W."/>
            <person name="Fan B."/>
            <person name="Jiang Y."/>
            <person name="Adhikari A."/>
            <person name="Zheng C.-J."/>
            <person name="Schuster L."/>
            <person name="Cowan T.M."/>
            <person name="Smanski M.J."/>
            <person name="Chevrette M.G."/>
            <person name="De Carvalho L.P.S."/>
            <person name="Shen B."/>
        </authorList>
    </citation>
    <scope>NUCLEOTIDE SEQUENCE [LARGE SCALE GENOMIC DNA]</scope>
    <source>
        <strain evidence="1 2">NPDC006286</strain>
    </source>
</reference>
<gene>
    <name evidence="1" type="ORF">ABZ071_04175</name>
</gene>
<organism evidence="1 2">
    <name type="scientific">Micromonospora fulviviridis</name>
    <dbReference type="NCBI Taxonomy" id="47860"/>
    <lineage>
        <taxon>Bacteria</taxon>
        <taxon>Bacillati</taxon>
        <taxon>Actinomycetota</taxon>
        <taxon>Actinomycetes</taxon>
        <taxon>Micromonosporales</taxon>
        <taxon>Micromonosporaceae</taxon>
        <taxon>Micromonospora</taxon>
    </lineage>
</organism>
<dbReference type="RefSeq" id="WP_355663227.1">
    <property type="nucleotide sequence ID" value="NZ_JBEXRX010000006.1"/>
</dbReference>
<accession>A0ABV2VE85</accession>
<dbReference type="InterPro" id="IPR006311">
    <property type="entry name" value="TAT_signal"/>
</dbReference>
<dbReference type="Proteomes" id="UP001550348">
    <property type="component" value="Unassembled WGS sequence"/>
</dbReference>
<name>A0ABV2VE85_9ACTN</name>
<dbReference type="PROSITE" id="PS51318">
    <property type="entry name" value="TAT"/>
    <property type="match status" value="1"/>
</dbReference>
<evidence type="ECO:0008006" key="3">
    <source>
        <dbReference type="Google" id="ProtNLM"/>
    </source>
</evidence>
<comment type="caution">
    <text evidence="1">The sequence shown here is derived from an EMBL/GenBank/DDBJ whole genome shotgun (WGS) entry which is preliminary data.</text>
</comment>
<protein>
    <recommendedName>
        <fullName evidence="3">Tat pathway signal sequence domain protein</fullName>
    </recommendedName>
</protein>